<accession>D8JBL1</accession>
<dbReference type="Proteomes" id="UP000000390">
    <property type="component" value="Plasmid 1"/>
</dbReference>
<dbReference type="EMBL" id="AOHV01000016">
    <property type="protein sequence ID" value="ELY39072.1"/>
    <property type="molecule type" value="Genomic_DNA"/>
</dbReference>
<dbReference type="HOGENOM" id="CLU_1500251_0_0_2"/>
<name>D8JBL1_HALJB</name>
<dbReference type="Proteomes" id="UP000011645">
    <property type="component" value="Unassembled WGS sequence"/>
</dbReference>
<gene>
    <name evidence="1" type="ordered locus">HacjB3_16571</name>
    <name evidence="2" type="ORF">C497_06159</name>
</gene>
<dbReference type="PATRIC" id="fig|795797.18.peg.3266"/>
<reference evidence="1 3" key="1">
    <citation type="journal article" date="2010" name="J. Bacteriol.">
        <title>Complete genome sequence of Halalkalicoccus jeotgali B3(T), an extremely halophilic archaeon.</title>
        <authorList>
            <person name="Roh S.W."/>
            <person name="Nam Y.D."/>
            <person name="Nam S.H."/>
            <person name="Choi S.H."/>
            <person name="Park H.S."/>
            <person name="Bae J.W."/>
        </authorList>
    </citation>
    <scope>NUCLEOTIDE SEQUENCE [LARGE SCALE GENOMIC DNA]</scope>
    <source>
        <strain evidence="1">B3</strain>
        <strain evidence="3">DSM 18796 / CECT 7217 / JCM 14584 / KCTC 4019 / B3</strain>
        <plasmid evidence="3">1</plasmid>
    </source>
</reference>
<dbReference type="OrthoDB" id="253084at2157"/>
<dbReference type="eggNOG" id="arCOG04316">
    <property type="taxonomic scope" value="Archaea"/>
</dbReference>
<dbReference type="RefSeq" id="WP_008415278.1">
    <property type="nucleotide sequence ID" value="NC_014298.1"/>
</dbReference>
<proteinExistence type="predicted"/>
<reference evidence="2 4" key="2">
    <citation type="journal article" date="2014" name="PLoS Genet.">
        <title>Phylogenetically driven sequencing of extremely halophilic archaea reveals strategies for static and dynamic osmo-response.</title>
        <authorList>
            <person name="Becker E.A."/>
            <person name="Seitzer P.M."/>
            <person name="Tritt A."/>
            <person name="Larsen D."/>
            <person name="Krusor M."/>
            <person name="Yao A.I."/>
            <person name="Wu D."/>
            <person name="Madern D."/>
            <person name="Eisen J.A."/>
            <person name="Darling A.E."/>
            <person name="Facciotti M.T."/>
        </authorList>
    </citation>
    <scope>NUCLEOTIDE SEQUENCE [LARGE SCALE GENOMIC DNA]</scope>
    <source>
        <strain evidence="2">B3</strain>
        <strain evidence="4">DSM 18796 / CECT 7217 / JCM 14584 / KCTC 4019 / B3</strain>
    </source>
</reference>
<keyword evidence="4" id="KW-1185">Reference proteome</keyword>
<evidence type="ECO:0000313" key="4">
    <source>
        <dbReference type="Proteomes" id="UP000011645"/>
    </source>
</evidence>
<dbReference type="GeneID" id="9421110"/>
<evidence type="ECO:0000313" key="3">
    <source>
        <dbReference type="Proteomes" id="UP000000390"/>
    </source>
</evidence>
<dbReference type="EMBL" id="CP002063">
    <property type="protein sequence ID" value="ADJ16664.1"/>
    <property type="molecule type" value="Genomic_DNA"/>
</dbReference>
<protein>
    <submittedName>
        <fullName evidence="1">Uncharacterized protein</fullName>
    </submittedName>
</protein>
<evidence type="ECO:0000313" key="1">
    <source>
        <dbReference type="EMBL" id="ADJ16664.1"/>
    </source>
</evidence>
<sequence>MAHLPFPLSGATLVTGPSNAGKTRLTARALDAWVAEHGTDGIVVLDFAPEVDQDGTLLGGRLTRFTDISDEVWYGVLEAYAPRTAGETEEEVLTFASANARHSRHLVESMPKNPRVVFANDVTIPFQAGEVDGFCVSTLVDYCDDVDVVVCNALESDELGVNDLISRNERATLDVLRTWTDRVIEL</sequence>
<organism evidence="1 3">
    <name type="scientific">Halalkalicoccus jeotgali (strain DSM 18796 / CECT 7217 / JCM 14584 / KCTC 4019 / B3)</name>
    <dbReference type="NCBI Taxonomy" id="795797"/>
    <lineage>
        <taxon>Archaea</taxon>
        <taxon>Methanobacteriati</taxon>
        <taxon>Methanobacteriota</taxon>
        <taxon>Stenosarchaea group</taxon>
        <taxon>Halobacteria</taxon>
        <taxon>Halobacteriales</taxon>
        <taxon>Halococcaceae</taxon>
        <taxon>Halalkalicoccus</taxon>
    </lineage>
</organism>
<dbReference type="KEGG" id="hje:HacjB3_16571"/>
<geneLocation type="plasmid" evidence="1 3">
    <name>1</name>
</geneLocation>
<dbReference type="AlphaFoldDB" id="D8JBL1"/>
<evidence type="ECO:0000313" key="2">
    <source>
        <dbReference type="EMBL" id="ELY39072.1"/>
    </source>
</evidence>
<keyword evidence="1" id="KW-0614">Plasmid</keyword>